<dbReference type="PANTHER" id="PTHR30273">
    <property type="entry name" value="PERIPLASMIC SIGNAL SENSOR AND SIGMA FACTOR ACTIVATOR FECR-RELATED"/>
    <property type="match status" value="1"/>
</dbReference>
<dbReference type="EMBL" id="QGNY01000001">
    <property type="protein sequence ID" value="PWS33339.1"/>
    <property type="molecule type" value="Genomic_DNA"/>
</dbReference>
<feature type="domain" description="Protein FecR C-terminal" evidence="3">
    <location>
        <begin position="330"/>
        <end position="398"/>
    </location>
</feature>
<dbReference type="GO" id="GO:0016989">
    <property type="term" value="F:sigma factor antagonist activity"/>
    <property type="evidence" value="ECO:0007669"/>
    <property type="project" value="TreeGrafter"/>
</dbReference>
<evidence type="ECO:0000259" key="3">
    <source>
        <dbReference type="Pfam" id="PF16344"/>
    </source>
</evidence>
<dbReference type="OrthoDB" id="1099963at2"/>
<dbReference type="Pfam" id="PF04773">
    <property type="entry name" value="FecR"/>
    <property type="match status" value="1"/>
</dbReference>
<feature type="transmembrane region" description="Helical" evidence="1">
    <location>
        <begin position="92"/>
        <end position="115"/>
    </location>
</feature>
<dbReference type="PANTHER" id="PTHR30273:SF2">
    <property type="entry name" value="PROTEIN FECR"/>
    <property type="match status" value="1"/>
</dbReference>
<gene>
    <name evidence="4" type="ORF">DF947_01560</name>
</gene>
<evidence type="ECO:0000259" key="2">
    <source>
        <dbReference type="Pfam" id="PF04773"/>
    </source>
</evidence>
<evidence type="ECO:0000256" key="1">
    <source>
        <dbReference type="SAM" id="Phobius"/>
    </source>
</evidence>
<organism evidence="4 5">
    <name type="scientific">Pedobacter paludis</name>
    <dbReference type="NCBI Taxonomy" id="2203212"/>
    <lineage>
        <taxon>Bacteria</taxon>
        <taxon>Pseudomonadati</taxon>
        <taxon>Bacteroidota</taxon>
        <taxon>Sphingobacteriia</taxon>
        <taxon>Sphingobacteriales</taxon>
        <taxon>Sphingobacteriaceae</taxon>
        <taxon>Pedobacter</taxon>
    </lineage>
</organism>
<name>A0A317F609_9SPHI</name>
<protein>
    <submittedName>
        <fullName evidence="4">Anti-sigma factor</fullName>
    </submittedName>
</protein>
<dbReference type="InterPro" id="IPR032508">
    <property type="entry name" value="FecR_C"/>
</dbReference>
<accession>A0A317F609</accession>
<keyword evidence="1" id="KW-1133">Transmembrane helix</keyword>
<dbReference type="Gene3D" id="2.60.120.1440">
    <property type="match status" value="1"/>
</dbReference>
<keyword evidence="5" id="KW-1185">Reference proteome</keyword>
<sequence>MSNQTARLRRLIEVHLTSQTLGQEGRELYDLLKGKTYEAELTQLLDEAYANAQIQPYDRKLWDEVFRRIEHEIDNPFQNQQKADSVAQPKKFSIGFALAIAATISIIILTTIILFQKRNSPDITEAIAKANIKPGKNAATLTLGNGKKIILDEHGIGELAKEPGISITKNANGEIIYIITDTNISDNQKYNTLSTTNGETATVFLQDGTKVWLNAASSISYPSSFAAAPRREVSLSGEAYFEAAHDKKHPFIVKTSKQQVEVIGTQFDISAYEDDQKTFTTLLQGSVQVSNEKNEAMLNPGEQSILTQTGNISTRKVNAEQIVDWKNGFFNLNNETLETMMVKVGRWYNIKIQYNDQEIKDLRVYGSLSRFADLSKLLKTIERSGSVKFSLTGRTLTIDKID</sequence>
<dbReference type="InterPro" id="IPR006860">
    <property type="entry name" value="FecR"/>
</dbReference>
<feature type="domain" description="FecR protein" evidence="2">
    <location>
        <begin position="192"/>
        <end position="288"/>
    </location>
</feature>
<reference evidence="5" key="1">
    <citation type="submission" date="2018-05" db="EMBL/GenBank/DDBJ databases">
        <title>Pedobacter paludis sp. nov., isolated from wetland soil.</title>
        <authorList>
            <person name="Zhang Y."/>
        </authorList>
    </citation>
    <scope>NUCLEOTIDE SEQUENCE [LARGE SCALE GENOMIC DNA]</scope>
    <source>
        <strain evidence="5">R-8</strain>
    </source>
</reference>
<dbReference type="Proteomes" id="UP000245391">
    <property type="component" value="Unassembled WGS sequence"/>
</dbReference>
<dbReference type="InterPro" id="IPR012373">
    <property type="entry name" value="Ferrdict_sens_TM"/>
</dbReference>
<dbReference type="RefSeq" id="WP_109927926.1">
    <property type="nucleotide sequence ID" value="NZ_QGNY01000001.1"/>
</dbReference>
<dbReference type="FunFam" id="2.60.120.1440:FF:000001">
    <property type="entry name" value="Putative anti-sigma factor"/>
    <property type="match status" value="1"/>
</dbReference>
<dbReference type="Gene3D" id="3.55.50.30">
    <property type="match status" value="1"/>
</dbReference>
<keyword evidence="1" id="KW-0472">Membrane</keyword>
<evidence type="ECO:0000313" key="5">
    <source>
        <dbReference type="Proteomes" id="UP000245391"/>
    </source>
</evidence>
<dbReference type="Pfam" id="PF16344">
    <property type="entry name" value="FecR_C"/>
    <property type="match status" value="1"/>
</dbReference>
<dbReference type="AlphaFoldDB" id="A0A317F609"/>
<proteinExistence type="predicted"/>
<comment type="caution">
    <text evidence="4">The sequence shown here is derived from an EMBL/GenBank/DDBJ whole genome shotgun (WGS) entry which is preliminary data.</text>
</comment>
<evidence type="ECO:0000313" key="4">
    <source>
        <dbReference type="EMBL" id="PWS33339.1"/>
    </source>
</evidence>
<keyword evidence="1" id="KW-0812">Transmembrane</keyword>